<name>A0A383WEW3_TETOB</name>
<evidence type="ECO:0000256" key="13">
    <source>
        <dbReference type="SAM" id="Phobius"/>
    </source>
</evidence>
<dbReference type="PANTHER" id="PTHR48086">
    <property type="entry name" value="SODIUM/PROLINE SYMPORTER-RELATED"/>
    <property type="match status" value="1"/>
</dbReference>
<accession>A0A383WEW3</accession>
<keyword evidence="7 13" id="KW-1133">Transmembrane helix</keyword>
<feature type="transmembrane region" description="Helical" evidence="13">
    <location>
        <begin position="74"/>
        <end position="97"/>
    </location>
</feature>
<evidence type="ECO:0000256" key="2">
    <source>
        <dbReference type="ARBA" id="ARBA00006434"/>
    </source>
</evidence>
<feature type="transmembrane region" description="Helical" evidence="13">
    <location>
        <begin position="185"/>
        <end position="203"/>
    </location>
</feature>
<evidence type="ECO:0000256" key="5">
    <source>
        <dbReference type="ARBA" id="ARBA00022692"/>
    </source>
</evidence>
<keyword evidence="10 13" id="KW-0472">Membrane</keyword>
<proteinExistence type="inferred from homology"/>
<feature type="transmembrane region" description="Helical" evidence="13">
    <location>
        <begin position="551"/>
        <end position="574"/>
    </location>
</feature>
<feature type="chain" id="PRO_5016871889" evidence="14">
    <location>
        <begin position="23"/>
        <end position="627"/>
    </location>
</feature>
<evidence type="ECO:0000256" key="10">
    <source>
        <dbReference type="ARBA" id="ARBA00023136"/>
    </source>
</evidence>
<feature type="transmembrane region" description="Helical" evidence="13">
    <location>
        <begin position="458"/>
        <end position="478"/>
    </location>
</feature>
<feature type="signal peptide" evidence="14">
    <location>
        <begin position="1"/>
        <end position="22"/>
    </location>
</feature>
<evidence type="ECO:0000256" key="8">
    <source>
        <dbReference type="ARBA" id="ARBA00023053"/>
    </source>
</evidence>
<reference evidence="15 16" key="1">
    <citation type="submission" date="2016-10" db="EMBL/GenBank/DDBJ databases">
        <authorList>
            <person name="Cai Z."/>
        </authorList>
    </citation>
    <scope>NUCLEOTIDE SEQUENCE [LARGE SCALE GENOMIC DNA]</scope>
</reference>
<keyword evidence="3" id="KW-0813">Transport</keyword>
<evidence type="ECO:0000256" key="7">
    <source>
        <dbReference type="ARBA" id="ARBA00022989"/>
    </source>
</evidence>
<dbReference type="Pfam" id="PF00474">
    <property type="entry name" value="SSF"/>
    <property type="match status" value="1"/>
</dbReference>
<dbReference type="Proteomes" id="UP000256970">
    <property type="component" value="Unassembled WGS sequence"/>
</dbReference>
<dbReference type="InterPro" id="IPR050277">
    <property type="entry name" value="Sodium:Solute_Symporter"/>
</dbReference>
<dbReference type="InterPro" id="IPR038377">
    <property type="entry name" value="Na/Glc_symporter_sf"/>
</dbReference>
<dbReference type="GO" id="GO:0005886">
    <property type="term" value="C:plasma membrane"/>
    <property type="evidence" value="ECO:0007669"/>
    <property type="project" value="UniProtKB-SubCell"/>
</dbReference>
<feature type="transmembrane region" description="Helical" evidence="13">
    <location>
        <begin position="350"/>
        <end position="373"/>
    </location>
</feature>
<dbReference type="EMBL" id="FNXT01001239">
    <property type="protein sequence ID" value="SZX75712.1"/>
    <property type="molecule type" value="Genomic_DNA"/>
</dbReference>
<evidence type="ECO:0000256" key="9">
    <source>
        <dbReference type="ARBA" id="ARBA00023065"/>
    </source>
</evidence>
<evidence type="ECO:0000256" key="1">
    <source>
        <dbReference type="ARBA" id="ARBA00004651"/>
    </source>
</evidence>
<feature type="transmembrane region" description="Helical" evidence="13">
    <location>
        <begin position="512"/>
        <end position="531"/>
    </location>
</feature>
<evidence type="ECO:0000256" key="6">
    <source>
        <dbReference type="ARBA" id="ARBA00022847"/>
    </source>
</evidence>
<evidence type="ECO:0000256" key="11">
    <source>
        <dbReference type="ARBA" id="ARBA00023201"/>
    </source>
</evidence>
<dbReference type="PROSITE" id="PS50283">
    <property type="entry name" value="NA_SOLUT_SYMP_3"/>
    <property type="match status" value="1"/>
</dbReference>
<comment type="subcellular location">
    <subcellularLocation>
        <location evidence="1">Cell membrane</location>
        <topology evidence="1">Multi-pass membrane protein</topology>
    </subcellularLocation>
</comment>
<keyword evidence="5 13" id="KW-0812">Transmembrane</keyword>
<evidence type="ECO:0000313" key="16">
    <source>
        <dbReference type="Proteomes" id="UP000256970"/>
    </source>
</evidence>
<sequence length="627" mass="65631">MMATRVDLQWFWLLLFAASTVPFAPWASDPVKYFRGGFVSDTSNDASNWILLTCSSFVSWIFAKGILNTATLGASFGVVGGLAYSAWFVAFFSVAFVAYHMRTRHGYRSLPEAIHARYGGLAAIAFGLAVAYRLEQEVWSNSLVVASFYGPVHSTNWWIAAVVSTAIPAFYCFTGGMRASLFTDVFQAVVKVVFLAAVVGVVGSRAPASFASFNKAGSCKLPVGAAALASKPACTALNPTVGPNAGLGTCADLTVASFMAASCNYTAIASTDICAAANGTWAPAACSVSQQPPCAAAGGGWAPRSMWSLEGGMDMLIVGLLQGALSYPFFDPVLTDRAFLGEPRTMVRSFVTGGVMAILFIFLFSFVGIFGAMEAVLNPSSVPCDIYAGMLAGQPYAVARYFGTAVFSLVNLIFLVSSCSVLDSTFASTSKLFGPELFGAILRGRPLPPQLATVKHAWVGRFAIVFMAIVGTLPLLAGPSALDATTISGTMVVGLGPPVFALTFLKGYRPLVFHLPFWTGVAFGVVMQLSSSPTFKSSMNVSGFAIGSGHYATLLGFNVVSAVVCWALAGLALLDNRAGRTLERLPGDEADNDELELAAAGDSGDVLPVKDLDAFKPAAAAAPAGQA</sequence>
<comment type="similarity">
    <text evidence="2 12">Belongs to the sodium:solute symporter (SSF) (TC 2.A.21) family.</text>
</comment>
<dbReference type="AlphaFoldDB" id="A0A383WEW3"/>
<keyword evidence="9" id="KW-0406">Ion transport</keyword>
<feature type="transmembrane region" description="Helical" evidence="13">
    <location>
        <begin position="484"/>
        <end position="505"/>
    </location>
</feature>
<dbReference type="PANTHER" id="PTHR48086:SF3">
    <property type="entry name" value="SODIUM_PROLINE SYMPORTER"/>
    <property type="match status" value="1"/>
</dbReference>
<dbReference type="InterPro" id="IPR001734">
    <property type="entry name" value="Na/solute_symporter"/>
</dbReference>
<keyword evidence="4" id="KW-1003">Cell membrane</keyword>
<keyword evidence="14" id="KW-0732">Signal</keyword>
<evidence type="ECO:0000256" key="14">
    <source>
        <dbReference type="SAM" id="SignalP"/>
    </source>
</evidence>
<dbReference type="GO" id="GO:0015293">
    <property type="term" value="F:symporter activity"/>
    <property type="evidence" value="ECO:0007669"/>
    <property type="project" value="UniProtKB-KW"/>
</dbReference>
<keyword evidence="8" id="KW-0915">Sodium</keyword>
<dbReference type="GO" id="GO:0006814">
    <property type="term" value="P:sodium ion transport"/>
    <property type="evidence" value="ECO:0007669"/>
    <property type="project" value="UniProtKB-KW"/>
</dbReference>
<keyword evidence="11" id="KW-0739">Sodium transport</keyword>
<dbReference type="Gene3D" id="1.20.1730.10">
    <property type="entry name" value="Sodium/glucose cotransporter"/>
    <property type="match status" value="1"/>
</dbReference>
<keyword evidence="16" id="KW-1185">Reference proteome</keyword>
<evidence type="ECO:0000256" key="4">
    <source>
        <dbReference type="ARBA" id="ARBA00022475"/>
    </source>
</evidence>
<evidence type="ECO:0000256" key="12">
    <source>
        <dbReference type="RuleBase" id="RU362091"/>
    </source>
</evidence>
<evidence type="ECO:0000256" key="3">
    <source>
        <dbReference type="ARBA" id="ARBA00022448"/>
    </source>
</evidence>
<organism evidence="15 16">
    <name type="scientific">Tetradesmus obliquus</name>
    <name type="common">Green alga</name>
    <name type="synonym">Acutodesmus obliquus</name>
    <dbReference type="NCBI Taxonomy" id="3088"/>
    <lineage>
        <taxon>Eukaryota</taxon>
        <taxon>Viridiplantae</taxon>
        <taxon>Chlorophyta</taxon>
        <taxon>core chlorophytes</taxon>
        <taxon>Chlorophyceae</taxon>
        <taxon>CS clade</taxon>
        <taxon>Sphaeropleales</taxon>
        <taxon>Scenedesmaceae</taxon>
        <taxon>Tetradesmus</taxon>
    </lineage>
</organism>
<gene>
    <name evidence="15" type="ORF">BQ4739_LOCUS15988</name>
</gene>
<feature type="transmembrane region" description="Helical" evidence="13">
    <location>
        <begin position="118"/>
        <end position="135"/>
    </location>
</feature>
<feature type="transmembrane region" description="Helical" evidence="13">
    <location>
        <begin position="401"/>
        <end position="422"/>
    </location>
</feature>
<keyword evidence="6" id="KW-0769">Symport</keyword>
<protein>
    <submittedName>
        <fullName evidence="15">Uncharacterized protein</fullName>
    </submittedName>
</protein>
<evidence type="ECO:0000313" key="15">
    <source>
        <dbReference type="EMBL" id="SZX75712.1"/>
    </source>
</evidence>